<accession>A0ABU6VE69</accession>
<evidence type="ECO:0008006" key="3">
    <source>
        <dbReference type="Google" id="ProtNLM"/>
    </source>
</evidence>
<sequence>MDGAQALLLVWAWERMPYIAPIRADVFAFEVPLARRWRNWSRLDGYWVKLRELLGAYWMTCLQTGGSSQEAIWSTTDNPTNNVGGGKSLSEVGGHQDHDWRDKNKNWVNMWERNRGEFIISGDDVIDYSPEHNYWQW</sequence>
<protein>
    <recommendedName>
        <fullName evidence="3">Aminotransferase-like plant mobile domain-containing protein</fullName>
    </recommendedName>
</protein>
<evidence type="ECO:0000313" key="1">
    <source>
        <dbReference type="EMBL" id="MED6171404.1"/>
    </source>
</evidence>
<comment type="caution">
    <text evidence="1">The sequence shown here is derived from an EMBL/GenBank/DDBJ whole genome shotgun (WGS) entry which is preliminary data.</text>
</comment>
<name>A0ABU6VE69_9FABA</name>
<evidence type="ECO:0000313" key="2">
    <source>
        <dbReference type="Proteomes" id="UP001341840"/>
    </source>
</evidence>
<reference evidence="1 2" key="1">
    <citation type="journal article" date="2023" name="Plants (Basel)">
        <title>Bridging the Gap: Combining Genomics and Transcriptomics Approaches to Understand Stylosanthes scabra, an Orphan Legume from the Brazilian Caatinga.</title>
        <authorList>
            <person name="Ferreira-Neto J.R.C."/>
            <person name="da Silva M.D."/>
            <person name="Binneck E."/>
            <person name="de Melo N.F."/>
            <person name="da Silva R.H."/>
            <person name="de Melo A.L.T.M."/>
            <person name="Pandolfi V."/>
            <person name="Bustamante F.O."/>
            <person name="Brasileiro-Vidal A.C."/>
            <person name="Benko-Iseppon A.M."/>
        </authorList>
    </citation>
    <scope>NUCLEOTIDE SEQUENCE [LARGE SCALE GENOMIC DNA]</scope>
    <source>
        <tissue evidence="1">Leaves</tissue>
    </source>
</reference>
<organism evidence="1 2">
    <name type="scientific">Stylosanthes scabra</name>
    <dbReference type="NCBI Taxonomy" id="79078"/>
    <lineage>
        <taxon>Eukaryota</taxon>
        <taxon>Viridiplantae</taxon>
        <taxon>Streptophyta</taxon>
        <taxon>Embryophyta</taxon>
        <taxon>Tracheophyta</taxon>
        <taxon>Spermatophyta</taxon>
        <taxon>Magnoliopsida</taxon>
        <taxon>eudicotyledons</taxon>
        <taxon>Gunneridae</taxon>
        <taxon>Pentapetalae</taxon>
        <taxon>rosids</taxon>
        <taxon>fabids</taxon>
        <taxon>Fabales</taxon>
        <taxon>Fabaceae</taxon>
        <taxon>Papilionoideae</taxon>
        <taxon>50 kb inversion clade</taxon>
        <taxon>dalbergioids sensu lato</taxon>
        <taxon>Dalbergieae</taxon>
        <taxon>Pterocarpus clade</taxon>
        <taxon>Stylosanthes</taxon>
    </lineage>
</organism>
<keyword evidence="2" id="KW-1185">Reference proteome</keyword>
<dbReference type="EMBL" id="JASCZI010151252">
    <property type="protein sequence ID" value="MED6171404.1"/>
    <property type="molecule type" value="Genomic_DNA"/>
</dbReference>
<proteinExistence type="predicted"/>
<gene>
    <name evidence="1" type="ORF">PIB30_040354</name>
</gene>
<dbReference type="Proteomes" id="UP001341840">
    <property type="component" value="Unassembled WGS sequence"/>
</dbReference>